<comment type="caution">
    <text evidence="9">The sequence shown here is derived from an EMBL/GenBank/DDBJ whole genome shotgun (WGS) entry which is preliminary data.</text>
</comment>
<dbReference type="SMART" id="SM00448">
    <property type="entry name" value="REC"/>
    <property type="match status" value="1"/>
</dbReference>
<dbReference type="SUPFAM" id="SSF52172">
    <property type="entry name" value="CheY-like"/>
    <property type="match status" value="1"/>
</dbReference>
<dbReference type="InterPro" id="IPR011006">
    <property type="entry name" value="CheY-like_superfamily"/>
</dbReference>
<evidence type="ECO:0000256" key="5">
    <source>
        <dbReference type="ARBA" id="ARBA00024867"/>
    </source>
</evidence>
<dbReference type="InterPro" id="IPR001789">
    <property type="entry name" value="Sig_transdc_resp-reg_receiver"/>
</dbReference>
<dbReference type="InterPro" id="IPR009057">
    <property type="entry name" value="Homeodomain-like_sf"/>
</dbReference>
<dbReference type="GO" id="GO:0043565">
    <property type="term" value="F:sequence-specific DNA binding"/>
    <property type="evidence" value="ECO:0007669"/>
    <property type="project" value="InterPro"/>
</dbReference>
<dbReference type="Pfam" id="PF12833">
    <property type="entry name" value="HTH_18"/>
    <property type="match status" value="1"/>
</dbReference>
<dbReference type="Proteomes" id="UP000824002">
    <property type="component" value="Unassembled WGS sequence"/>
</dbReference>
<dbReference type="PROSITE" id="PS01124">
    <property type="entry name" value="HTH_ARAC_FAMILY_2"/>
    <property type="match status" value="1"/>
</dbReference>
<dbReference type="Gene3D" id="1.10.10.60">
    <property type="entry name" value="Homeodomain-like"/>
    <property type="match status" value="2"/>
</dbReference>
<evidence type="ECO:0000256" key="3">
    <source>
        <dbReference type="ARBA" id="ARBA00023125"/>
    </source>
</evidence>
<evidence type="ECO:0000256" key="1">
    <source>
        <dbReference type="ARBA" id="ARBA00018672"/>
    </source>
</evidence>
<feature type="modified residue" description="4-aspartylphosphate" evidence="6">
    <location>
        <position position="55"/>
    </location>
</feature>
<accession>A0A9D1JZX1</accession>
<keyword evidence="2" id="KW-0805">Transcription regulation</keyword>
<dbReference type="PROSITE" id="PS00041">
    <property type="entry name" value="HTH_ARAC_FAMILY_1"/>
    <property type="match status" value="1"/>
</dbReference>
<dbReference type="Gene3D" id="3.40.50.2300">
    <property type="match status" value="1"/>
</dbReference>
<dbReference type="InterPro" id="IPR018060">
    <property type="entry name" value="HTH_AraC"/>
</dbReference>
<evidence type="ECO:0000259" key="7">
    <source>
        <dbReference type="PROSITE" id="PS01124"/>
    </source>
</evidence>
<comment type="function">
    <text evidence="5">May play the central regulatory role in sporulation. It may be an element of the effector pathway responsible for the activation of sporulation genes in response to nutritional stress. Spo0A may act in concert with spo0H (a sigma factor) to control the expression of some genes that are critical to the sporulation process.</text>
</comment>
<name>A0A9D1JZX1_9FIRM</name>
<dbReference type="PANTHER" id="PTHR43280:SF2">
    <property type="entry name" value="HTH-TYPE TRANSCRIPTIONAL REGULATOR EXSA"/>
    <property type="match status" value="1"/>
</dbReference>
<feature type="domain" description="HTH araC/xylS-type" evidence="7">
    <location>
        <begin position="374"/>
        <end position="473"/>
    </location>
</feature>
<dbReference type="GO" id="GO:0000160">
    <property type="term" value="P:phosphorelay signal transduction system"/>
    <property type="evidence" value="ECO:0007669"/>
    <property type="project" value="InterPro"/>
</dbReference>
<keyword evidence="4" id="KW-0804">Transcription</keyword>
<dbReference type="PANTHER" id="PTHR43280">
    <property type="entry name" value="ARAC-FAMILY TRANSCRIPTIONAL REGULATOR"/>
    <property type="match status" value="1"/>
</dbReference>
<reference evidence="9" key="1">
    <citation type="submission" date="2020-10" db="EMBL/GenBank/DDBJ databases">
        <authorList>
            <person name="Gilroy R."/>
        </authorList>
    </citation>
    <scope>NUCLEOTIDE SEQUENCE</scope>
    <source>
        <strain evidence="9">CHK199-13235</strain>
    </source>
</reference>
<evidence type="ECO:0000313" key="10">
    <source>
        <dbReference type="Proteomes" id="UP000824002"/>
    </source>
</evidence>
<proteinExistence type="predicted"/>
<gene>
    <name evidence="9" type="ORF">IAB51_07875</name>
</gene>
<dbReference type="SMART" id="SM00342">
    <property type="entry name" value="HTH_ARAC"/>
    <property type="match status" value="1"/>
</dbReference>
<dbReference type="CDD" id="cd17536">
    <property type="entry name" value="REC_YesN-like"/>
    <property type="match status" value="1"/>
</dbReference>
<dbReference type="InterPro" id="IPR018062">
    <property type="entry name" value="HTH_AraC-typ_CS"/>
</dbReference>
<dbReference type="EMBL" id="DVJP01000050">
    <property type="protein sequence ID" value="HIS76715.1"/>
    <property type="molecule type" value="Genomic_DNA"/>
</dbReference>
<evidence type="ECO:0000256" key="2">
    <source>
        <dbReference type="ARBA" id="ARBA00023015"/>
    </source>
</evidence>
<dbReference type="SUPFAM" id="SSF46689">
    <property type="entry name" value="Homeodomain-like"/>
    <property type="match status" value="1"/>
</dbReference>
<dbReference type="AlphaFoldDB" id="A0A9D1JZX1"/>
<evidence type="ECO:0000256" key="6">
    <source>
        <dbReference type="PROSITE-ProRule" id="PRU00169"/>
    </source>
</evidence>
<protein>
    <recommendedName>
        <fullName evidence="1">Stage 0 sporulation protein A homolog</fullName>
    </recommendedName>
</protein>
<evidence type="ECO:0000313" key="9">
    <source>
        <dbReference type="EMBL" id="HIS76715.1"/>
    </source>
</evidence>
<keyword evidence="6" id="KW-0597">Phosphoprotein</keyword>
<evidence type="ECO:0000259" key="8">
    <source>
        <dbReference type="PROSITE" id="PS50110"/>
    </source>
</evidence>
<organism evidence="9 10">
    <name type="scientific">Candidatus Merdivicinus excrementipullorum</name>
    <dbReference type="NCBI Taxonomy" id="2840867"/>
    <lineage>
        <taxon>Bacteria</taxon>
        <taxon>Bacillati</taxon>
        <taxon>Bacillota</taxon>
        <taxon>Clostridia</taxon>
        <taxon>Eubacteriales</taxon>
        <taxon>Oscillospiraceae</taxon>
        <taxon>Oscillospiraceae incertae sedis</taxon>
        <taxon>Candidatus Merdivicinus</taxon>
    </lineage>
</organism>
<evidence type="ECO:0000256" key="4">
    <source>
        <dbReference type="ARBA" id="ARBA00023163"/>
    </source>
</evidence>
<keyword evidence="3" id="KW-0238">DNA-binding</keyword>
<reference evidence="9" key="2">
    <citation type="journal article" date="2021" name="PeerJ">
        <title>Extensive microbial diversity within the chicken gut microbiome revealed by metagenomics and culture.</title>
        <authorList>
            <person name="Gilroy R."/>
            <person name="Ravi A."/>
            <person name="Getino M."/>
            <person name="Pursley I."/>
            <person name="Horton D.L."/>
            <person name="Alikhan N.F."/>
            <person name="Baker D."/>
            <person name="Gharbi K."/>
            <person name="Hall N."/>
            <person name="Watson M."/>
            <person name="Adriaenssens E.M."/>
            <person name="Foster-Nyarko E."/>
            <person name="Jarju S."/>
            <person name="Secka A."/>
            <person name="Antonio M."/>
            <person name="Oren A."/>
            <person name="Chaudhuri R.R."/>
            <person name="La Ragione R."/>
            <person name="Hildebrand F."/>
            <person name="Pallen M.J."/>
        </authorList>
    </citation>
    <scope>NUCLEOTIDE SEQUENCE</scope>
    <source>
        <strain evidence="9">CHK199-13235</strain>
    </source>
</reference>
<feature type="domain" description="Response regulatory" evidence="8">
    <location>
        <begin position="3"/>
        <end position="120"/>
    </location>
</feature>
<dbReference type="GO" id="GO:0003700">
    <property type="term" value="F:DNA-binding transcription factor activity"/>
    <property type="evidence" value="ECO:0007669"/>
    <property type="project" value="InterPro"/>
</dbReference>
<sequence length="479" mass="55162">MIRVLLVDDEPLVLSLMKKVVDWKKYEMEVVGTAYDGASAIDFIKRNPVEIVFTDIKMPHMDGVELIKRVKEYLPNVLFVVISSYSDFSLVKESFQNGATDYILKIDIDNPSVIEPLMEKLYQKYRSQQLDLQGADTVFLKLPISHTEREYYFFRLMEVRFSGSPQILQITEELFSLQKDIGSFCCALSNGRLLFLAYGNAKENVVENSRFLTQKILESPGSASYWVGCSAVMKSLQPDEILKQAETAAGYRFYYPDERCFEYQEQGQDPYRKILDEISVCLENPAYMIRLAELMQMAHRLFDEAARLLVPPESLKEDAAQLYRRMYQAVCGKPCKNTGNLREAPDIIAIGAEFDQLVNQQIILENQPACHVGDMIEAYVESHYFEPELSISKAAEQLGISKQAIRAYLSDEKNMYFKQYLNTVRIQHAKELLSHTFLHVNEVAERVGYLYVEHFSRMFTKIVGKSPIQYAKSSKSHWE</sequence>
<dbReference type="Pfam" id="PF00072">
    <property type="entry name" value="Response_reg"/>
    <property type="match status" value="1"/>
</dbReference>
<dbReference type="PROSITE" id="PS50110">
    <property type="entry name" value="RESPONSE_REGULATORY"/>
    <property type="match status" value="1"/>
</dbReference>